<dbReference type="GeneID" id="30031427"/>
<evidence type="ECO:0000256" key="2">
    <source>
        <dbReference type="ARBA" id="ARBA00008241"/>
    </source>
</evidence>
<accession>A0A1A0HFT0</accession>
<dbReference type="Pfam" id="PF02966">
    <property type="entry name" value="DIM1"/>
    <property type="match status" value="1"/>
</dbReference>
<proteinExistence type="inferred from homology"/>
<dbReference type="PIRSF" id="PIRSF017199">
    <property type="entry name" value="mRNA_splic_U5"/>
    <property type="match status" value="1"/>
</dbReference>
<evidence type="ECO:0000256" key="9">
    <source>
        <dbReference type="PIRSR" id="PIRSR017199-1"/>
    </source>
</evidence>
<dbReference type="SUPFAM" id="SSF52833">
    <property type="entry name" value="Thioredoxin-like"/>
    <property type="match status" value="1"/>
</dbReference>
<protein>
    <recommendedName>
        <fullName evidence="7 8">Spliceosomal protein DIB1</fullName>
    </recommendedName>
</protein>
<comment type="subcellular location">
    <subcellularLocation>
        <location evidence="1 8">Nucleus</location>
    </subcellularLocation>
</comment>
<gene>
    <name evidence="10" type="ORF">METBIDRAFT_75936</name>
</gene>
<comment type="similarity">
    <text evidence="2 8">Belongs to the DIM1 family.</text>
</comment>
<dbReference type="FunFam" id="3.40.30.10:FF:000004">
    <property type="entry name" value="Spliceosomal protein DIB1"/>
    <property type="match status" value="1"/>
</dbReference>
<evidence type="ECO:0000256" key="6">
    <source>
        <dbReference type="ARBA" id="ARBA00055473"/>
    </source>
</evidence>
<keyword evidence="5 8" id="KW-0539">Nucleus</keyword>
<dbReference type="GO" id="GO:0005681">
    <property type="term" value="C:spliceosomal complex"/>
    <property type="evidence" value="ECO:0007669"/>
    <property type="project" value="TreeGrafter"/>
</dbReference>
<evidence type="ECO:0000313" key="10">
    <source>
        <dbReference type="EMBL" id="OBA22752.1"/>
    </source>
</evidence>
<evidence type="ECO:0000256" key="7">
    <source>
        <dbReference type="ARBA" id="ARBA00067627"/>
    </source>
</evidence>
<keyword evidence="4 8" id="KW-0508">mRNA splicing</keyword>
<feature type="disulfide bond" evidence="9">
    <location>
        <begin position="39"/>
        <end position="80"/>
    </location>
</feature>
<evidence type="ECO:0000313" key="11">
    <source>
        <dbReference type="Proteomes" id="UP000092555"/>
    </source>
</evidence>
<evidence type="ECO:0000256" key="8">
    <source>
        <dbReference type="PIRNR" id="PIRNR017199"/>
    </source>
</evidence>
<evidence type="ECO:0000256" key="5">
    <source>
        <dbReference type="ARBA" id="ARBA00023242"/>
    </source>
</evidence>
<reference evidence="10 11" key="1">
    <citation type="submission" date="2016-05" db="EMBL/GenBank/DDBJ databases">
        <title>Comparative genomics of biotechnologically important yeasts.</title>
        <authorList>
            <consortium name="DOE Joint Genome Institute"/>
            <person name="Riley R."/>
            <person name="Haridas S."/>
            <person name="Wolfe K.H."/>
            <person name="Lopes M.R."/>
            <person name="Hittinger C.T."/>
            <person name="Goker M."/>
            <person name="Salamov A."/>
            <person name="Wisecaver J."/>
            <person name="Long T.M."/>
            <person name="Aerts A.L."/>
            <person name="Barry K."/>
            <person name="Choi C."/>
            <person name="Clum A."/>
            <person name="Coughlan A.Y."/>
            <person name="Deshpande S."/>
            <person name="Douglass A.P."/>
            <person name="Hanson S.J."/>
            <person name="Klenk H.-P."/>
            <person name="LaButti K."/>
            <person name="Lapidus A."/>
            <person name="Lindquist E."/>
            <person name="Lipzen A."/>
            <person name="Meier-kolthoff J.P."/>
            <person name="Ohm R.A."/>
            <person name="Otillar R.P."/>
            <person name="Pangilinan J."/>
            <person name="Peng Y."/>
            <person name="Rokas A."/>
            <person name="Rosa C.A."/>
            <person name="Scheuner C."/>
            <person name="Sibirny A.A."/>
            <person name="Slot J.C."/>
            <person name="Stielow J.B."/>
            <person name="Sun H."/>
            <person name="Kurtzman C.P."/>
            <person name="Blackwell M."/>
            <person name="Grigoriev I.V."/>
            <person name="Jeffries T.W."/>
        </authorList>
    </citation>
    <scope>NUCLEOTIDE SEQUENCE [LARGE SCALE GENOMIC DNA]</scope>
    <source>
        <strain evidence="10 11">NRRL YB-4993</strain>
    </source>
</reference>
<dbReference type="InterPro" id="IPR036249">
    <property type="entry name" value="Thioredoxin-like_sf"/>
</dbReference>
<dbReference type="RefSeq" id="XP_018713233.1">
    <property type="nucleotide sequence ID" value="XM_018858451.1"/>
</dbReference>
<dbReference type="STRING" id="869754.A0A1A0HFT0"/>
<evidence type="ECO:0000256" key="4">
    <source>
        <dbReference type="ARBA" id="ARBA00023187"/>
    </source>
</evidence>
<sequence length="143" mass="16524">MSSIFLPHLNSGWHVDQAILSEDERLVVIRFGADTDTPCMIMDEILFGIAERVKNFAAIYLCDTTTVPDFNDMYELYEPCTVMFFWRNKHMMCDFGTGNNNKMNFLVDNKQEMIDILETIYRGATKGKGLVVSPKDYSSARWR</sequence>
<dbReference type="GO" id="GO:0000398">
    <property type="term" value="P:mRNA splicing, via spliceosome"/>
    <property type="evidence" value="ECO:0007669"/>
    <property type="project" value="UniProtKB-UniRule"/>
</dbReference>
<dbReference type="AlphaFoldDB" id="A0A1A0HFT0"/>
<dbReference type="GO" id="GO:0046540">
    <property type="term" value="C:U4/U6 x U5 tri-snRNP complex"/>
    <property type="evidence" value="ECO:0007669"/>
    <property type="project" value="UniProtKB-UniRule"/>
</dbReference>
<comment type="caution">
    <text evidence="10">The sequence shown here is derived from an EMBL/GenBank/DDBJ whole genome shotgun (WGS) entry which is preliminary data.</text>
</comment>
<dbReference type="Gene3D" id="3.40.30.10">
    <property type="entry name" value="Glutaredoxin"/>
    <property type="match status" value="1"/>
</dbReference>
<comment type="function">
    <text evidence="6 8">Essential role in pre-mRNA splicing. Also essential for entry into mitosis (G2/M progression) as well as for chromosome segregation during mitosis.</text>
</comment>
<evidence type="ECO:0000256" key="1">
    <source>
        <dbReference type="ARBA" id="ARBA00004123"/>
    </source>
</evidence>
<dbReference type="EMBL" id="LXTC01000001">
    <property type="protein sequence ID" value="OBA22752.1"/>
    <property type="molecule type" value="Genomic_DNA"/>
</dbReference>
<dbReference type="PANTHER" id="PTHR12052">
    <property type="entry name" value="THIOREDOXIN-LIKE PROTEN 4A, 4B"/>
    <property type="match status" value="1"/>
</dbReference>
<dbReference type="SMART" id="SM01410">
    <property type="entry name" value="DIM1"/>
    <property type="match status" value="1"/>
</dbReference>
<keyword evidence="3 8" id="KW-0507">mRNA processing</keyword>
<name>A0A1A0HFT0_9ASCO</name>
<evidence type="ECO:0000256" key="3">
    <source>
        <dbReference type="ARBA" id="ARBA00022664"/>
    </source>
</evidence>
<keyword evidence="11" id="KW-1185">Reference proteome</keyword>
<dbReference type="Proteomes" id="UP000092555">
    <property type="component" value="Unassembled WGS sequence"/>
</dbReference>
<dbReference type="GO" id="GO:0005682">
    <property type="term" value="C:U5 snRNP"/>
    <property type="evidence" value="ECO:0007669"/>
    <property type="project" value="UniProtKB-UniRule"/>
</dbReference>
<organism evidence="10 11">
    <name type="scientific">Metschnikowia bicuspidata var. bicuspidata NRRL YB-4993</name>
    <dbReference type="NCBI Taxonomy" id="869754"/>
    <lineage>
        <taxon>Eukaryota</taxon>
        <taxon>Fungi</taxon>
        <taxon>Dikarya</taxon>
        <taxon>Ascomycota</taxon>
        <taxon>Saccharomycotina</taxon>
        <taxon>Pichiomycetes</taxon>
        <taxon>Metschnikowiaceae</taxon>
        <taxon>Metschnikowia</taxon>
    </lineage>
</organism>
<dbReference type="InterPro" id="IPR004123">
    <property type="entry name" value="Dim1"/>
</dbReference>
<dbReference type="PANTHER" id="PTHR12052:SF5">
    <property type="entry name" value="THIOREDOXIN-LIKE PROTEIN 4A"/>
    <property type="match status" value="1"/>
</dbReference>
<dbReference type="CDD" id="cd02954">
    <property type="entry name" value="DIM1"/>
    <property type="match status" value="1"/>
</dbReference>
<dbReference type="OrthoDB" id="147752at2759"/>